<dbReference type="InterPro" id="IPR045378">
    <property type="entry name" value="LNT_N"/>
</dbReference>
<sequence length="531" mass="56707">MSSSTTGTEPGPGAAGQPAPSRQHKDQGSGRRGSGHRLPRERRRYLWLALGLLLQLFAVGGRWDLAMAAWVFQIFLLRFLRTGRPATGLPLIWLVGVAGGLFWVVQLAVPLTFLTFIGVLSLASGCLVPFAVDRFVSPRLGPLGRLLAFPAALTATAFLLGTYNPFGTAYGLLAVTQHANLALLQVLSAAGPYAISFLIGVTATAANHLWEHGVSWHAARPAFAVAALLGLVLVGGQARLAFFPASTAPTVRVAGINPSKATLAEAERRIGTDIGDHEAVSRVDAAKVRAAADVLTAQLFADTRSAARSGAKIVFWSENAQRLRSADEPAFLAKAAELAGQEHIYLSVAANVYLPDAPYGRDQTVLFGPDGTRLWTYQKRHPIPGLEPYKAGTGPAPVVETPYGRLSNVICYDADFPAMMHVDADIMLVPGGDWPEMGRIHTQMASLRAIENGYALVRQDFNGSSQAFDHQGNVLAQQDTTPGDNAPWIVDVPTRGATTPYRLIGDVFAWLCAAATLAAIGFAVRRPRPRG</sequence>
<feature type="transmembrane region" description="Helical" evidence="9">
    <location>
        <begin position="45"/>
        <end position="65"/>
    </location>
</feature>
<organism evidence="11 12">
    <name type="scientific">Actinomadura madurae</name>
    <dbReference type="NCBI Taxonomy" id="1993"/>
    <lineage>
        <taxon>Bacteria</taxon>
        <taxon>Bacillati</taxon>
        <taxon>Actinomycetota</taxon>
        <taxon>Actinomycetes</taxon>
        <taxon>Streptosporangiales</taxon>
        <taxon>Thermomonosporaceae</taxon>
        <taxon>Actinomadura</taxon>
    </lineage>
</organism>
<evidence type="ECO:0000256" key="4">
    <source>
        <dbReference type="ARBA" id="ARBA00022692"/>
    </source>
</evidence>
<feature type="region of interest" description="Disordered" evidence="8">
    <location>
        <begin position="1"/>
        <end position="37"/>
    </location>
</feature>
<dbReference type="Proteomes" id="UP000183413">
    <property type="component" value="Unassembled WGS sequence"/>
</dbReference>
<feature type="transmembrane region" description="Helical" evidence="9">
    <location>
        <begin position="86"/>
        <end position="105"/>
    </location>
</feature>
<evidence type="ECO:0000256" key="2">
    <source>
        <dbReference type="ARBA" id="ARBA00022475"/>
    </source>
</evidence>
<keyword evidence="2" id="KW-1003">Cell membrane</keyword>
<keyword evidence="6 9" id="KW-0472">Membrane</keyword>
<feature type="domain" description="CN hydrolase" evidence="10">
    <location>
        <begin position="278"/>
        <end position="494"/>
    </location>
</feature>
<dbReference type="AlphaFoldDB" id="A0A1I4W2H9"/>
<feature type="transmembrane region" description="Helical" evidence="9">
    <location>
        <begin position="222"/>
        <end position="242"/>
    </location>
</feature>
<keyword evidence="4 9" id="KW-0812">Transmembrane</keyword>
<evidence type="ECO:0000256" key="3">
    <source>
        <dbReference type="ARBA" id="ARBA00022679"/>
    </source>
</evidence>
<dbReference type="SUPFAM" id="SSF56317">
    <property type="entry name" value="Carbon-nitrogen hydrolase"/>
    <property type="match status" value="1"/>
</dbReference>
<dbReference type="CDD" id="cd07197">
    <property type="entry name" value="nitrilase"/>
    <property type="match status" value="1"/>
</dbReference>
<dbReference type="EMBL" id="FOVH01000001">
    <property type="protein sequence ID" value="SFN07269.1"/>
    <property type="molecule type" value="Genomic_DNA"/>
</dbReference>
<dbReference type="PROSITE" id="PS50263">
    <property type="entry name" value="CN_HYDROLASE"/>
    <property type="match status" value="1"/>
</dbReference>
<feature type="transmembrane region" description="Helical" evidence="9">
    <location>
        <begin position="144"/>
        <end position="163"/>
    </location>
</feature>
<dbReference type="GO" id="GO:0016410">
    <property type="term" value="F:N-acyltransferase activity"/>
    <property type="evidence" value="ECO:0007669"/>
    <property type="project" value="InterPro"/>
</dbReference>
<evidence type="ECO:0000256" key="5">
    <source>
        <dbReference type="ARBA" id="ARBA00022989"/>
    </source>
</evidence>
<dbReference type="InterPro" id="IPR036526">
    <property type="entry name" value="C-N_Hydrolase_sf"/>
</dbReference>
<keyword evidence="3 11" id="KW-0808">Transferase</keyword>
<evidence type="ECO:0000313" key="12">
    <source>
        <dbReference type="Proteomes" id="UP000183413"/>
    </source>
</evidence>
<evidence type="ECO:0000256" key="9">
    <source>
        <dbReference type="SAM" id="Phobius"/>
    </source>
</evidence>
<feature type="transmembrane region" description="Helical" evidence="9">
    <location>
        <begin position="111"/>
        <end position="132"/>
    </location>
</feature>
<dbReference type="RefSeq" id="WP_083597146.1">
    <property type="nucleotide sequence ID" value="NZ_FOVH01000001.1"/>
</dbReference>
<dbReference type="eggNOG" id="COG0815">
    <property type="taxonomic scope" value="Bacteria"/>
</dbReference>
<evidence type="ECO:0000313" key="11">
    <source>
        <dbReference type="EMBL" id="SFN07269.1"/>
    </source>
</evidence>
<evidence type="ECO:0000256" key="7">
    <source>
        <dbReference type="ARBA" id="ARBA00023315"/>
    </source>
</evidence>
<dbReference type="Gene3D" id="3.60.110.10">
    <property type="entry name" value="Carbon-nitrogen hydrolase"/>
    <property type="match status" value="1"/>
</dbReference>
<feature type="compositionally biased region" description="Low complexity" evidence="8">
    <location>
        <begin position="1"/>
        <end position="21"/>
    </location>
</feature>
<proteinExistence type="predicted"/>
<feature type="transmembrane region" description="Helical" evidence="9">
    <location>
        <begin position="183"/>
        <end position="210"/>
    </location>
</feature>
<dbReference type="InterPro" id="IPR003010">
    <property type="entry name" value="C-N_Hydrolase"/>
</dbReference>
<evidence type="ECO:0000256" key="8">
    <source>
        <dbReference type="SAM" id="MobiDB-lite"/>
    </source>
</evidence>
<protein>
    <submittedName>
        <fullName evidence="11">Apolipoprotein N-acyltransferase</fullName>
    </submittedName>
</protein>
<keyword evidence="11" id="KW-0449">Lipoprotein</keyword>
<evidence type="ECO:0000256" key="1">
    <source>
        <dbReference type="ARBA" id="ARBA00004651"/>
    </source>
</evidence>
<dbReference type="PANTHER" id="PTHR38686">
    <property type="entry name" value="APOLIPOPROTEIN N-ACYLTRANSFERASE"/>
    <property type="match status" value="1"/>
</dbReference>
<gene>
    <name evidence="11" type="ORF">SAMN04489713_101123</name>
</gene>
<dbReference type="STRING" id="1993.SAMN04489713_101123"/>
<dbReference type="GO" id="GO:0042158">
    <property type="term" value="P:lipoprotein biosynthetic process"/>
    <property type="evidence" value="ECO:0007669"/>
    <property type="project" value="InterPro"/>
</dbReference>
<keyword evidence="12" id="KW-1185">Reference proteome</keyword>
<feature type="transmembrane region" description="Helical" evidence="9">
    <location>
        <begin position="507"/>
        <end position="524"/>
    </location>
</feature>
<dbReference type="GO" id="GO:0005886">
    <property type="term" value="C:plasma membrane"/>
    <property type="evidence" value="ECO:0007669"/>
    <property type="project" value="UniProtKB-SubCell"/>
</dbReference>
<comment type="subcellular location">
    <subcellularLocation>
        <location evidence="1">Cell membrane</location>
        <topology evidence="1">Multi-pass membrane protein</topology>
    </subcellularLocation>
</comment>
<dbReference type="Pfam" id="PF00795">
    <property type="entry name" value="CN_hydrolase"/>
    <property type="match status" value="1"/>
</dbReference>
<evidence type="ECO:0000256" key="6">
    <source>
        <dbReference type="ARBA" id="ARBA00023136"/>
    </source>
</evidence>
<name>A0A1I4W2H9_9ACTN</name>
<keyword evidence="5 9" id="KW-1133">Transmembrane helix</keyword>
<keyword evidence="7 11" id="KW-0012">Acyltransferase</keyword>
<dbReference type="InParanoid" id="A0A1I4W2H9"/>
<reference evidence="11 12" key="1">
    <citation type="submission" date="2016-10" db="EMBL/GenBank/DDBJ databases">
        <authorList>
            <person name="de Groot N.N."/>
        </authorList>
    </citation>
    <scope>NUCLEOTIDE SEQUENCE [LARGE SCALE GENOMIC DNA]</scope>
    <source>
        <strain evidence="11 12">DSM 43067</strain>
    </source>
</reference>
<dbReference type="Pfam" id="PF20154">
    <property type="entry name" value="LNT_N"/>
    <property type="match status" value="1"/>
</dbReference>
<dbReference type="InterPro" id="IPR004563">
    <property type="entry name" value="Apolipo_AcylTrfase"/>
</dbReference>
<dbReference type="PANTHER" id="PTHR38686:SF1">
    <property type="entry name" value="APOLIPOPROTEIN N-ACYLTRANSFERASE"/>
    <property type="match status" value="1"/>
</dbReference>
<accession>A0A1I4W2H9</accession>
<evidence type="ECO:0000259" key="10">
    <source>
        <dbReference type="PROSITE" id="PS50263"/>
    </source>
</evidence>